<evidence type="ECO:0000313" key="6">
    <source>
        <dbReference type="Proteomes" id="UP000182258"/>
    </source>
</evidence>
<sequence length="285" mass="30540">MHKFAKVLVLTAAAIHLAAAPIAYSTQSYALAGDVMLPAPYISRALGAVLLPIDDTVRSIFALAAADTGVLVIATEPGGVADSQGILPGDVISRVRGHAIVSPIDLDEVVYYWILQNDFDFGFDYYRDGVLAATLFTITLDLYESSFDMASVSSWSSWTTETSFSYEEFYEEYSVEMTENYESSESIIEETVSSEEYAAELTSEAAEEDSEGADSDGDGIDDAEDTDDDGDGIDDADDNDSDNDGMDDAEDTDDDGDGFDDADDTDDDGDGIDDADDSDDGGDDE</sequence>
<evidence type="ECO:0000256" key="2">
    <source>
        <dbReference type="SAM" id="SignalP"/>
    </source>
</evidence>
<evidence type="ECO:0000256" key="1">
    <source>
        <dbReference type="SAM" id="MobiDB-lite"/>
    </source>
</evidence>
<feature type="region of interest" description="Disordered" evidence="1">
    <location>
        <begin position="196"/>
        <end position="285"/>
    </location>
</feature>
<feature type="signal peptide" evidence="2">
    <location>
        <begin position="1"/>
        <end position="32"/>
    </location>
</feature>
<dbReference type="Gene3D" id="2.30.42.10">
    <property type="match status" value="1"/>
</dbReference>
<keyword evidence="5" id="KW-1185">Reference proteome</keyword>
<evidence type="ECO:0000313" key="5">
    <source>
        <dbReference type="Proteomes" id="UP000033519"/>
    </source>
</evidence>
<dbReference type="RefSeq" id="WP_046171049.1">
    <property type="nucleotide sequence ID" value="NZ_FOMB01000001.1"/>
</dbReference>
<dbReference type="Proteomes" id="UP000033519">
    <property type="component" value="Unassembled WGS sequence"/>
</dbReference>
<accession>A0A0F5PYV7</accession>
<dbReference type="SUPFAM" id="SSF50156">
    <property type="entry name" value="PDZ domain-like"/>
    <property type="match status" value="1"/>
</dbReference>
<organism evidence="4 6">
    <name type="scientific">Devosia psychrophila</name>
    <dbReference type="NCBI Taxonomy" id="728005"/>
    <lineage>
        <taxon>Bacteria</taxon>
        <taxon>Pseudomonadati</taxon>
        <taxon>Pseudomonadota</taxon>
        <taxon>Alphaproteobacteria</taxon>
        <taxon>Hyphomicrobiales</taxon>
        <taxon>Devosiaceae</taxon>
        <taxon>Devosia</taxon>
    </lineage>
</organism>
<dbReference type="AlphaFoldDB" id="A0A0F5PYV7"/>
<reference evidence="3 5" key="1">
    <citation type="submission" date="2015-03" db="EMBL/GenBank/DDBJ databases">
        <authorList>
            <person name="Lepp D."/>
            <person name="Hassan Y.I."/>
            <person name="Li X.-Z."/>
            <person name="Zhou T."/>
        </authorList>
    </citation>
    <scope>NUCLEOTIDE SEQUENCE [LARGE SCALE GENOMIC DNA]</scope>
    <source>
        <strain evidence="3 5">Cr7-05</strain>
    </source>
</reference>
<evidence type="ECO:0000313" key="3">
    <source>
        <dbReference type="EMBL" id="KKC33014.1"/>
    </source>
</evidence>
<dbReference type="InterPro" id="IPR036034">
    <property type="entry name" value="PDZ_sf"/>
</dbReference>
<dbReference type="EMBL" id="LAPV01000122">
    <property type="protein sequence ID" value="KKC33014.1"/>
    <property type="molecule type" value="Genomic_DNA"/>
</dbReference>
<gene>
    <name evidence="4" type="ORF">SAMN04488059_101364</name>
    <name evidence="3" type="ORF">WH91_10960</name>
</gene>
<dbReference type="PATRIC" id="fig|728005.3.peg.321"/>
<evidence type="ECO:0000313" key="4">
    <source>
        <dbReference type="EMBL" id="SFC01551.1"/>
    </source>
</evidence>
<dbReference type="EMBL" id="FOMB01000001">
    <property type="protein sequence ID" value="SFC01551.1"/>
    <property type="molecule type" value="Genomic_DNA"/>
</dbReference>
<dbReference type="STRING" id="728005.SAMN04488059_101364"/>
<protein>
    <recommendedName>
        <fullName evidence="7">PDZ domain-containing protein</fullName>
    </recommendedName>
</protein>
<keyword evidence="2" id="KW-0732">Signal</keyword>
<name>A0A0F5PYV7_9HYPH</name>
<reference evidence="4 6" key="2">
    <citation type="submission" date="2016-10" db="EMBL/GenBank/DDBJ databases">
        <authorList>
            <person name="de Groot N.N."/>
        </authorList>
    </citation>
    <scope>NUCLEOTIDE SEQUENCE [LARGE SCALE GENOMIC DNA]</scope>
    <source>
        <strain evidence="4 6">CGMCC 1.10210</strain>
    </source>
</reference>
<feature type="compositionally biased region" description="Acidic residues" evidence="1">
    <location>
        <begin position="205"/>
        <end position="285"/>
    </location>
</feature>
<proteinExistence type="predicted"/>
<evidence type="ECO:0008006" key="7">
    <source>
        <dbReference type="Google" id="ProtNLM"/>
    </source>
</evidence>
<feature type="chain" id="PRO_5010418807" description="PDZ domain-containing protein" evidence="2">
    <location>
        <begin position="33"/>
        <end position="285"/>
    </location>
</feature>
<dbReference type="Proteomes" id="UP000182258">
    <property type="component" value="Unassembled WGS sequence"/>
</dbReference>
<dbReference type="OrthoDB" id="8083606at2"/>